<dbReference type="InterPro" id="IPR052983">
    <property type="entry name" value="MFS_Riboflavin_Transporter"/>
</dbReference>
<keyword evidence="5 6" id="KW-0472">Membrane</keyword>
<evidence type="ECO:0000256" key="5">
    <source>
        <dbReference type="ARBA" id="ARBA00023136"/>
    </source>
</evidence>
<dbReference type="Proteomes" id="UP000078046">
    <property type="component" value="Unassembled WGS sequence"/>
</dbReference>
<keyword evidence="8" id="KW-1185">Reference proteome</keyword>
<dbReference type="PANTHER" id="PTHR43385">
    <property type="entry name" value="RIBOFLAVIN TRANSPORTER RIBJ"/>
    <property type="match status" value="1"/>
</dbReference>
<keyword evidence="2" id="KW-0813">Transport</keyword>
<evidence type="ECO:0000256" key="4">
    <source>
        <dbReference type="ARBA" id="ARBA00022989"/>
    </source>
</evidence>
<feature type="transmembrane region" description="Helical" evidence="6">
    <location>
        <begin position="225"/>
        <end position="243"/>
    </location>
</feature>
<dbReference type="EMBL" id="LWCA01000037">
    <property type="protein sequence ID" value="OAF71608.1"/>
    <property type="molecule type" value="Genomic_DNA"/>
</dbReference>
<protein>
    <recommendedName>
        <fullName evidence="9">Major facilitator superfamily (MFS) profile domain-containing protein</fullName>
    </recommendedName>
</protein>
<feature type="transmembrane region" description="Helical" evidence="6">
    <location>
        <begin position="82"/>
        <end position="101"/>
    </location>
</feature>
<evidence type="ECO:0000313" key="7">
    <source>
        <dbReference type="EMBL" id="OAF71608.1"/>
    </source>
</evidence>
<dbReference type="GO" id="GO:0016020">
    <property type="term" value="C:membrane"/>
    <property type="evidence" value="ECO:0007669"/>
    <property type="project" value="UniProtKB-SubCell"/>
</dbReference>
<gene>
    <name evidence="7" type="ORF">A3Q56_00582</name>
</gene>
<comment type="subcellular location">
    <subcellularLocation>
        <location evidence="1">Membrane</location>
        <topology evidence="1">Multi-pass membrane protein</topology>
    </subcellularLocation>
</comment>
<dbReference type="Gene3D" id="1.20.1250.20">
    <property type="entry name" value="MFS general substrate transporter like domains"/>
    <property type="match status" value="1"/>
</dbReference>
<proteinExistence type="predicted"/>
<evidence type="ECO:0008006" key="9">
    <source>
        <dbReference type="Google" id="ProtNLM"/>
    </source>
</evidence>
<feature type="transmembrane region" description="Helical" evidence="6">
    <location>
        <begin position="107"/>
        <end position="129"/>
    </location>
</feature>
<reference evidence="7 8" key="1">
    <citation type="submission" date="2016-04" db="EMBL/GenBank/DDBJ databases">
        <title>The genome of Intoshia linei affirms orthonectids as highly simplified spiralians.</title>
        <authorList>
            <person name="Mikhailov K.V."/>
            <person name="Slusarev G.S."/>
            <person name="Nikitin M.A."/>
            <person name="Logacheva M.D."/>
            <person name="Penin A."/>
            <person name="Aleoshin V."/>
            <person name="Panchin Y.V."/>
        </authorList>
    </citation>
    <scope>NUCLEOTIDE SEQUENCE [LARGE SCALE GENOMIC DNA]</scope>
    <source>
        <strain evidence="7">Intl2013</strain>
        <tissue evidence="7">Whole animal</tissue>
    </source>
</reference>
<sequence>MVTRIHHRIRKILVVPTYFLQYTTMCCYLESLSQIIINIKSQFNYTENVIGFICAASFSLPLVCSSLVQYVEDNTVLDCAKIVFIGGVLAAISSFHLAIVINQYCFILFIAFIFPFSFSMIITSPIYVIDKYFPKNDKWHAFVTSIGALGYPFAHYGTLFGVQLTSECSECAVTDTQKSGRINSYREDGKFKIRNLSSAYGGYLNSECSSSVQKNIPEKLISKSLYLQILLFFASFFKAIGYYTPIVYIIRYMLSKNIHLVDAVQVVTIYGVSEATSRLLTSAIGRFLEGKFLIIYGGCALSLFLISIGGGFSNQLFEMYLYVIGQGLFGGPIIAGMYVSCEEIMNTRKIKHLFVIYRFGMGIGLAIGPQIAAQIIRTTGRYFDMFIMVGVSYAFASIIYILLHVFRIKEKDLEDVTE</sequence>
<feature type="transmembrane region" description="Helical" evidence="6">
    <location>
        <begin position="293"/>
        <end position="313"/>
    </location>
</feature>
<name>A0A177BBA0_9BILA</name>
<keyword evidence="3 6" id="KW-0812">Transmembrane</keyword>
<accession>A0A177BBA0</accession>
<feature type="transmembrane region" description="Helical" evidence="6">
    <location>
        <begin position="353"/>
        <end position="376"/>
    </location>
</feature>
<dbReference type="AlphaFoldDB" id="A0A177BBA0"/>
<evidence type="ECO:0000256" key="3">
    <source>
        <dbReference type="ARBA" id="ARBA00022692"/>
    </source>
</evidence>
<keyword evidence="4 6" id="KW-1133">Transmembrane helix</keyword>
<comment type="caution">
    <text evidence="7">The sequence shown here is derived from an EMBL/GenBank/DDBJ whole genome shotgun (WGS) entry which is preliminary data.</text>
</comment>
<feature type="transmembrane region" description="Helical" evidence="6">
    <location>
        <begin position="382"/>
        <end position="403"/>
    </location>
</feature>
<organism evidence="7 8">
    <name type="scientific">Intoshia linei</name>
    <dbReference type="NCBI Taxonomy" id="1819745"/>
    <lineage>
        <taxon>Eukaryota</taxon>
        <taxon>Metazoa</taxon>
        <taxon>Spiralia</taxon>
        <taxon>Lophotrochozoa</taxon>
        <taxon>Mesozoa</taxon>
        <taxon>Orthonectida</taxon>
        <taxon>Rhopaluridae</taxon>
        <taxon>Intoshia</taxon>
    </lineage>
</organism>
<feature type="transmembrane region" description="Helical" evidence="6">
    <location>
        <begin position="49"/>
        <end position="70"/>
    </location>
</feature>
<evidence type="ECO:0000256" key="6">
    <source>
        <dbReference type="SAM" id="Phobius"/>
    </source>
</evidence>
<evidence type="ECO:0000313" key="8">
    <source>
        <dbReference type="Proteomes" id="UP000078046"/>
    </source>
</evidence>
<dbReference type="PANTHER" id="PTHR43385:SF1">
    <property type="entry name" value="RIBOFLAVIN TRANSPORTER RIBJ"/>
    <property type="match status" value="1"/>
</dbReference>
<evidence type="ECO:0000256" key="1">
    <source>
        <dbReference type="ARBA" id="ARBA00004141"/>
    </source>
</evidence>
<dbReference type="InterPro" id="IPR036259">
    <property type="entry name" value="MFS_trans_sf"/>
</dbReference>
<feature type="transmembrane region" description="Helical" evidence="6">
    <location>
        <begin position="319"/>
        <end position="341"/>
    </location>
</feature>
<dbReference type="SUPFAM" id="SSF103473">
    <property type="entry name" value="MFS general substrate transporter"/>
    <property type="match status" value="1"/>
</dbReference>
<evidence type="ECO:0000256" key="2">
    <source>
        <dbReference type="ARBA" id="ARBA00022448"/>
    </source>
</evidence>